<organism evidence="1 2">
    <name type="scientific">Apodemus speciosus</name>
    <name type="common">Large Japanese field mouse</name>
    <dbReference type="NCBI Taxonomy" id="105296"/>
    <lineage>
        <taxon>Eukaryota</taxon>
        <taxon>Metazoa</taxon>
        <taxon>Chordata</taxon>
        <taxon>Craniata</taxon>
        <taxon>Vertebrata</taxon>
        <taxon>Euteleostomi</taxon>
        <taxon>Mammalia</taxon>
        <taxon>Eutheria</taxon>
        <taxon>Euarchontoglires</taxon>
        <taxon>Glires</taxon>
        <taxon>Rodentia</taxon>
        <taxon>Myomorpha</taxon>
        <taxon>Muroidea</taxon>
        <taxon>Muridae</taxon>
        <taxon>Murinae</taxon>
        <taxon>Apodemus</taxon>
    </lineage>
</organism>
<reference evidence="1 2" key="1">
    <citation type="submission" date="2024-08" db="EMBL/GenBank/DDBJ databases">
        <title>The draft genome of Apodemus speciosus.</title>
        <authorList>
            <person name="Nabeshima K."/>
            <person name="Suzuki S."/>
            <person name="Onuma M."/>
        </authorList>
    </citation>
    <scope>NUCLEOTIDE SEQUENCE [LARGE SCALE GENOMIC DNA]</scope>
    <source>
        <strain evidence="1">IB14-021</strain>
    </source>
</reference>
<dbReference type="SFLD" id="SFLDG01145">
    <property type="entry name" value="C1.2.1"/>
    <property type="match status" value="1"/>
</dbReference>
<keyword evidence="2" id="KW-1185">Reference proteome</keyword>
<dbReference type="InterPro" id="IPR023214">
    <property type="entry name" value="HAD_sf"/>
</dbReference>
<gene>
    <name evidence="1" type="ORF">APTSU1_001229400</name>
</gene>
<dbReference type="Gene3D" id="3.40.50.1000">
    <property type="entry name" value="HAD superfamily/HAD-like"/>
    <property type="match status" value="1"/>
</dbReference>
<dbReference type="EMBL" id="BAAFST010000011">
    <property type="protein sequence ID" value="GAB1297058.1"/>
    <property type="molecule type" value="Genomic_DNA"/>
</dbReference>
<accession>A0ABQ0FCT7</accession>
<comment type="caution">
    <text evidence="1">The sequence shown here is derived from an EMBL/GenBank/DDBJ whole genome shotgun (WGS) entry which is preliminary data.</text>
</comment>
<dbReference type="PANTHER" id="PTHR16504">
    <property type="entry name" value="5'(3')-DEOXYRIBONUCLEOTIDASE"/>
    <property type="match status" value="1"/>
</dbReference>
<dbReference type="InterPro" id="IPR010708">
    <property type="entry name" value="5'(3')-deoxyribonucleotidase"/>
</dbReference>
<dbReference type="Proteomes" id="UP001623349">
    <property type="component" value="Unassembled WGS sequence"/>
</dbReference>
<dbReference type="PANTHER" id="PTHR16504:SF5">
    <property type="entry name" value="5'(3')-DEOXYRIBONUCLEOTIDASE, CYTOSOLIC TYPE"/>
    <property type="match status" value="1"/>
</dbReference>
<protein>
    <submittedName>
        <fullName evidence="1">5'(3')-deoxyribonucleotidase, cytosolic type</fullName>
    </submittedName>
</protein>
<dbReference type="SFLD" id="SFLDG01126">
    <property type="entry name" value="C1.2:_Nucleotidase_Like"/>
    <property type="match status" value="1"/>
</dbReference>
<evidence type="ECO:0000313" key="1">
    <source>
        <dbReference type="EMBL" id="GAB1297058.1"/>
    </source>
</evidence>
<dbReference type="InterPro" id="IPR036412">
    <property type="entry name" value="HAD-like_sf"/>
</dbReference>
<dbReference type="SUPFAM" id="SSF56784">
    <property type="entry name" value="HAD-like"/>
    <property type="match status" value="1"/>
</dbReference>
<dbReference type="CDD" id="cd02587">
    <property type="entry name" value="HAD_5-3dNT"/>
    <property type="match status" value="1"/>
</dbReference>
<dbReference type="Gene3D" id="1.10.40.40">
    <property type="entry name" value="Deoxyribonucleotidase, domain 2"/>
    <property type="match status" value="1"/>
</dbReference>
<name>A0ABQ0FCT7_APOSI</name>
<evidence type="ECO:0000313" key="2">
    <source>
        <dbReference type="Proteomes" id="UP001623349"/>
    </source>
</evidence>
<sequence>MAVKRPVRVLVDMDGVLADFESALLQGFRRRFPGDPHVPLEQRRGFLANEQYGALRPDLEEKVVSVYEAPGFFLNLEPIPGALDALREMNAMQDTEVFICTSPLLKYDHCVGEKYRWVEQNLGPEFLERIILTRDKTVVTGDLLIDDKDNIQDPKLGAHLVHLLPQSAPGPAPHQETAAFLE</sequence>
<dbReference type="Pfam" id="PF06941">
    <property type="entry name" value="NT5C"/>
    <property type="match status" value="1"/>
</dbReference>
<dbReference type="SFLD" id="SFLDS00003">
    <property type="entry name" value="Haloacid_Dehalogenase"/>
    <property type="match status" value="1"/>
</dbReference>
<proteinExistence type="predicted"/>